<proteinExistence type="predicted"/>
<comment type="caution">
    <text evidence="1">The sequence shown here is derived from an EMBL/GenBank/DDBJ whole genome shotgun (WGS) entry which is preliminary data.</text>
</comment>
<sequence>MGRWEDGKYGGDIISPAAERNADQSTRGFPVPHIALNSANGFNFCAMQGRLRTSVNVGSHLVLNSMCVAAGSFFAGRYTHHTGRWKIQAQAQLPGTSHGELCLRLLECAHTRVGGVHHTHAWFWYMLHHSCLRCAPFNFVFLPVPRPSYPIIFLQGLGSAGTLTTTLLALIVSIPPYDIPLATGREVLVVSLSAALTQTLLARELRRGIVYDGADEIFASTAYIHTLCTELQEKAAASWIRALHIMFQC</sequence>
<dbReference type="Proteomes" id="UP000620124">
    <property type="component" value="Unassembled WGS sequence"/>
</dbReference>
<evidence type="ECO:0000313" key="2">
    <source>
        <dbReference type="Proteomes" id="UP000620124"/>
    </source>
</evidence>
<dbReference type="AlphaFoldDB" id="A0A8H6YBB1"/>
<gene>
    <name evidence="1" type="ORF">MVEN_00927600</name>
</gene>
<protein>
    <submittedName>
        <fullName evidence="1">MFS general substrate transporter</fullName>
    </submittedName>
</protein>
<accession>A0A8H6YBB1</accession>
<evidence type="ECO:0000313" key="1">
    <source>
        <dbReference type="EMBL" id="KAF7355982.1"/>
    </source>
</evidence>
<keyword evidence="2" id="KW-1185">Reference proteome</keyword>
<organism evidence="1 2">
    <name type="scientific">Mycena venus</name>
    <dbReference type="NCBI Taxonomy" id="2733690"/>
    <lineage>
        <taxon>Eukaryota</taxon>
        <taxon>Fungi</taxon>
        <taxon>Dikarya</taxon>
        <taxon>Basidiomycota</taxon>
        <taxon>Agaricomycotina</taxon>
        <taxon>Agaricomycetes</taxon>
        <taxon>Agaricomycetidae</taxon>
        <taxon>Agaricales</taxon>
        <taxon>Marasmiineae</taxon>
        <taxon>Mycenaceae</taxon>
        <taxon>Mycena</taxon>
    </lineage>
</organism>
<dbReference type="EMBL" id="JACAZI010000007">
    <property type="protein sequence ID" value="KAF7355982.1"/>
    <property type="molecule type" value="Genomic_DNA"/>
</dbReference>
<dbReference type="OrthoDB" id="3437016at2759"/>
<reference evidence="1" key="1">
    <citation type="submission" date="2020-05" db="EMBL/GenBank/DDBJ databases">
        <title>Mycena genomes resolve the evolution of fungal bioluminescence.</title>
        <authorList>
            <person name="Tsai I.J."/>
        </authorList>
    </citation>
    <scope>NUCLEOTIDE SEQUENCE</scope>
    <source>
        <strain evidence="1">CCC161011</strain>
    </source>
</reference>
<name>A0A8H6YBB1_9AGAR</name>